<organism evidence="10">
    <name type="scientific">Drosophila rhopaloa</name>
    <name type="common">Fruit fly</name>
    <dbReference type="NCBI Taxonomy" id="1041015"/>
    <lineage>
        <taxon>Eukaryota</taxon>
        <taxon>Metazoa</taxon>
        <taxon>Ecdysozoa</taxon>
        <taxon>Arthropoda</taxon>
        <taxon>Hexapoda</taxon>
        <taxon>Insecta</taxon>
        <taxon>Pterygota</taxon>
        <taxon>Neoptera</taxon>
        <taxon>Endopterygota</taxon>
        <taxon>Diptera</taxon>
        <taxon>Brachycera</taxon>
        <taxon>Muscomorpha</taxon>
        <taxon>Ephydroidea</taxon>
        <taxon>Drosophilidae</taxon>
        <taxon>Drosophila</taxon>
        <taxon>Sophophora</taxon>
    </lineage>
</organism>
<dbReference type="Gene3D" id="1.20.1250.20">
    <property type="entry name" value="MFS general substrate transporter like domains"/>
    <property type="match status" value="2"/>
</dbReference>
<evidence type="ECO:0000256" key="1">
    <source>
        <dbReference type="ARBA" id="ARBA00004651"/>
    </source>
</evidence>
<dbReference type="AlphaFoldDB" id="A0A6P4EC38"/>
<feature type="transmembrane region" description="Helical" evidence="8">
    <location>
        <begin position="124"/>
        <end position="145"/>
    </location>
</feature>
<dbReference type="GO" id="GO:0051119">
    <property type="term" value="F:sugar transmembrane transporter activity"/>
    <property type="evidence" value="ECO:0007669"/>
    <property type="project" value="InterPro"/>
</dbReference>
<feature type="transmembrane region" description="Helical" evidence="8">
    <location>
        <begin position="621"/>
        <end position="643"/>
    </location>
</feature>
<keyword evidence="6 8" id="KW-1133">Transmembrane helix</keyword>
<feature type="transmembrane region" description="Helical" evidence="8">
    <location>
        <begin position="908"/>
        <end position="928"/>
    </location>
</feature>
<name>A0A6P4EC38_DRORH</name>
<comment type="subcellular location">
    <subcellularLocation>
        <location evidence="1">Cell membrane</location>
        <topology evidence="1">Multi-pass membrane protein</topology>
    </subcellularLocation>
</comment>
<keyword evidence="4" id="KW-0762">Sugar transport</keyword>
<dbReference type="InterPro" id="IPR005828">
    <property type="entry name" value="MFS_sugar_transport-like"/>
</dbReference>
<feature type="transmembrane region" description="Helical" evidence="8">
    <location>
        <begin position="26"/>
        <end position="45"/>
    </location>
</feature>
<sequence length="969" mass="108427">MTLKLRLASVFDNPNCLLGRRNRHQFLVTLLVNIATFSHGLGVGWMSPVMRDLQTDESPLNFPVLVGQVSWIGSLVGIGSVVGNLLAGFLQDRIGRKPVLFFIAMPYTIFWCLVYFVQSVEFLYIGRLMAGMTGGACYVVLPTFISEIADTNVRGRLGSIILLSVNSGVLAGYIVSTSADYYTSPPFILALPVCYFICNFLFPETPHHLIRKGKFEAAKRSFMFYKNIKRDDLKAESEFEELKYLLTKEETEKAKSYDYKDFITKPAFKAYASAAALLISNQFSASFCVTTYLSDVFAASYTTLNLSMCTIIIGVLQIVGNYATTLLCDKYGRRILMLISTSGASICLTAFASYTYFAKRYDLSVVGWLPLVILSFFVFLCNIGMVGCLFVVLVELFPSKIRSVGVSTFVVILSSTVFLTLKIFPICMAVWGISVTMWCCSGITFSCFLYFCFFLEETKGKSLLEALECPFSEQRYLANARLNKDQGLFFVYNKRIRCFYWDKMLLKLFQRPNCLLNRRNRYQLLTTLLINVISISHGIGIGWLSPTLRKLQSDSPVGFEVKSEFEISWVGSMLGMGSVTGNILIGSLLGRLGSKRCLLFIAIPHSCLWILVYFAKSVEYLYVGRLLGGICGGGMYIVHPIFLSEIADANIRGTFSAMVMLSVNVGVLLGYIMGTHMSYYSIPWIVLLLPLCYLISVLFFIKESPMHLIRIGKYSAAERSFRYYKNIKDSDNIHDQNRAMEEFDLMKIALTKGDPLMDAITFKDFCTRPALKAYGPALVLLIANQFSGLFTMVNYMSDIFAKSGSTMDPDTCTIIIGAVQILGTYVTTLLCDICGRKLLMLVSTAGVAISLTAFGFFTQYAQSHDVSEYSWIPLLLMSMDIFLGNIGLVGCFFVSLVEMFPVKIRAKAASMAIVVCSSFVFVMLNIFPICMKQWGISITMWSCAGVTAFSFIYFTYFMKETKGKSMLDD</sequence>
<keyword evidence="7 8" id="KW-0472">Membrane</keyword>
<dbReference type="SUPFAM" id="SSF103473">
    <property type="entry name" value="MFS general substrate transporter"/>
    <property type="match status" value="2"/>
</dbReference>
<dbReference type="InterPro" id="IPR050549">
    <property type="entry name" value="MFS_Trehalose_Transporter"/>
</dbReference>
<feature type="transmembrane region" description="Helical" evidence="8">
    <location>
        <begin position="869"/>
        <end position="896"/>
    </location>
</feature>
<feature type="transmembrane region" description="Helical" evidence="8">
    <location>
        <begin position="597"/>
        <end position="615"/>
    </location>
</feature>
<feature type="transmembrane region" description="Helical" evidence="8">
    <location>
        <begin position="934"/>
        <end position="956"/>
    </location>
</feature>
<feature type="transmembrane region" description="Helical" evidence="8">
    <location>
        <begin position="773"/>
        <end position="793"/>
    </location>
</feature>
<feature type="transmembrane region" description="Helical" evidence="8">
    <location>
        <begin position="404"/>
        <end position="424"/>
    </location>
</feature>
<feature type="transmembrane region" description="Helical" evidence="8">
    <location>
        <begin position="813"/>
        <end position="831"/>
    </location>
</feature>
<dbReference type="PANTHER" id="PTHR48021">
    <property type="match status" value="1"/>
</dbReference>
<evidence type="ECO:0000256" key="6">
    <source>
        <dbReference type="ARBA" id="ARBA00022989"/>
    </source>
</evidence>
<dbReference type="InterPro" id="IPR005829">
    <property type="entry name" value="Sugar_transporter_CS"/>
</dbReference>
<dbReference type="PROSITE" id="PS50850">
    <property type="entry name" value="MFS"/>
    <property type="match status" value="2"/>
</dbReference>
<dbReference type="PANTHER" id="PTHR48021:SF33">
    <property type="entry name" value="AT22075P-RELATED"/>
    <property type="match status" value="1"/>
</dbReference>
<dbReference type="CDD" id="cd17358">
    <property type="entry name" value="MFS_GLUT6_8_Class3_like"/>
    <property type="match status" value="2"/>
</dbReference>
<feature type="domain" description="Major facilitator superfamily (MFS) profile" evidence="9">
    <location>
        <begin position="526"/>
        <end position="962"/>
    </location>
</feature>
<reference evidence="10" key="1">
    <citation type="submission" date="2025-08" db="UniProtKB">
        <authorList>
            <consortium name="RefSeq"/>
        </authorList>
    </citation>
    <scope>IDENTIFICATION</scope>
</reference>
<proteinExistence type="predicted"/>
<feature type="transmembrane region" description="Helical" evidence="8">
    <location>
        <begin position="838"/>
        <end position="857"/>
    </location>
</feature>
<dbReference type="Pfam" id="PF00083">
    <property type="entry name" value="Sugar_tr"/>
    <property type="match status" value="2"/>
</dbReference>
<evidence type="ECO:0000256" key="3">
    <source>
        <dbReference type="ARBA" id="ARBA00022475"/>
    </source>
</evidence>
<feature type="transmembrane region" description="Helical" evidence="8">
    <location>
        <begin position="655"/>
        <end position="673"/>
    </location>
</feature>
<dbReference type="InterPro" id="IPR020846">
    <property type="entry name" value="MFS_dom"/>
</dbReference>
<dbReference type="GO" id="GO:0005886">
    <property type="term" value="C:plasma membrane"/>
    <property type="evidence" value="ECO:0007669"/>
    <property type="project" value="UniProtKB-SubCell"/>
</dbReference>
<evidence type="ECO:0000256" key="8">
    <source>
        <dbReference type="SAM" id="Phobius"/>
    </source>
</evidence>
<evidence type="ECO:0000256" key="2">
    <source>
        <dbReference type="ARBA" id="ARBA00022448"/>
    </source>
</evidence>
<feature type="transmembrane region" description="Helical" evidence="8">
    <location>
        <begin position="270"/>
        <end position="293"/>
    </location>
</feature>
<feature type="transmembrane region" description="Helical" evidence="8">
    <location>
        <begin position="99"/>
        <end position="118"/>
    </location>
</feature>
<feature type="transmembrane region" description="Helical" evidence="8">
    <location>
        <begin position="181"/>
        <end position="202"/>
    </location>
</feature>
<dbReference type="FunFam" id="1.20.1250.20:FF:000218">
    <property type="entry name" value="facilitated trehalose transporter Tret1"/>
    <property type="match status" value="2"/>
</dbReference>
<gene>
    <name evidence="10" type="primary">LOC108040940</name>
</gene>
<feature type="transmembrane region" description="Helical" evidence="8">
    <location>
        <begin position="157"/>
        <end position="175"/>
    </location>
</feature>
<dbReference type="PROSITE" id="PS00217">
    <property type="entry name" value="SUGAR_TRANSPORT_2"/>
    <property type="match status" value="2"/>
</dbReference>
<dbReference type="OrthoDB" id="8120565at2759"/>
<evidence type="ECO:0000259" key="9">
    <source>
        <dbReference type="PROSITE" id="PS50850"/>
    </source>
</evidence>
<feature type="transmembrane region" description="Helical" evidence="8">
    <location>
        <begin position="565"/>
        <end position="585"/>
    </location>
</feature>
<evidence type="ECO:0000256" key="7">
    <source>
        <dbReference type="ARBA" id="ARBA00023136"/>
    </source>
</evidence>
<feature type="domain" description="Major facilitator superfamily (MFS) profile" evidence="9">
    <location>
        <begin position="28"/>
        <end position="459"/>
    </location>
</feature>
<feature type="transmembrane region" description="Helical" evidence="8">
    <location>
        <begin position="335"/>
        <end position="356"/>
    </location>
</feature>
<feature type="transmembrane region" description="Helical" evidence="8">
    <location>
        <begin position="524"/>
        <end position="545"/>
    </location>
</feature>
<keyword evidence="2" id="KW-0813">Transport</keyword>
<feature type="transmembrane region" description="Helical" evidence="8">
    <location>
        <begin position="368"/>
        <end position="392"/>
    </location>
</feature>
<dbReference type="InterPro" id="IPR044775">
    <property type="entry name" value="MFS_ERD6/Tret1-like"/>
</dbReference>
<keyword evidence="5 8" id="KW-0812">Transmembrane</keyword>
<evidence type="ECO:0000313" key="10">
    <source>
        <dbReference type="RefSeq" id="XP_016974124.1"/>
    </source>
</evidence>
<dbReference type="InterPro" id="IPR036259">
    <property type="entry name" value="MFS_trans_sf"/>
</dbReference>
<protein>
    <submittedName>
        <fullName evidence="10">Uncharacterized protein LOC108040940</fullName>
    </submittedName>
</protein>
<evidence type="ECO:0000256" key="4">
    <source>
        <dbReference type="ARBA" id="ARBA00022597"/>
    </source>
</evidence>
<feature type="transmembrane region" description="Helical" evidence="8">
    <location>
        <begin position="299"/>
        <end position="323"/>
    </location>
</feature>
<accession>A0A6P4EC38</accession>
<feature type="transmembrane region" description="Helical" evidence="8">
    <location>
        <begin position="65"/>
        <end position="87"/>
    </location>
</feature>
<dbReference type="RefSeq" id="XP_016974124.1">
    <property type="nucleotide sequence ID" value="XM_017118635.1"/>
</dbReference>
<feature type="transmembrane region" description="Helical" evidence="8">
    <location>
        <begin position="430"/>
        <end position="455"/>
    </location>
</feature>
<keyword evidence="3" id="KW-1003">Cell membrane</keyword>
<evidence type="ECO:0000256" key="5">
    <source>
        <dbReference type="ARBA" id="ARBA00022692"/>
    </source>
</evidence>
<feature type="transmembrane region" description="Helical" evidence="8">
    <location>
        <begin position="679"/>
        <end position="701"/>
    </location>
</feature>